<protein>
    <submittedName>
        <fullName evidence="1">Uncharacterized protein</fullName>
    </submittedName>
</protein>
<gene>
    <name evidence="1" type="ORF">KC19_5G022100</name>
</gene>
<sequence>MSSCSNAEDIGLYPSYLLHPHMSSCPSRYWKYNLEMHCGSNANQALRLQPRLSNNQEHSFLLFKDIFASTHFIVVINNVRAHRSNNEIIQVFDRSTTGWILVKIQILLVDQSKTWIISLLSRQHPAEKSCPKNV</sequence>
<evidence type="ECO:0000313" key="1">
    <source>
        <dbReference type="EMBL" id="KAG0575669.1"/>
    </source>
</evidence>
<comment type="caution">
    <text evidence="1">The sequence shown here is derived from an EMBL/GenBank/DDBJ whole genome shotgun (WGS) entry which is preliminary data.</text>
</comment>
<reference evidence="1" key="1">
    <citation type="submission" date="2020-06" db="EMBL/GenBank/DDBJ databases">
        <title>WGS assembly of Ceratodon purpureus strain R40.</title>
        <authorList>
            <person name="Carey S.B."/>
            <person name="Jenkins J."/>
            <person name="Shu S."/>
            <person name="Lovell J.T."/>
            <person name="Sreedasyam A."/>
            <person name="Maumus F."/>
            <person name="Tiley G.P."/>
            <person name="Fernandez-Pozo N."/>
            <person name="Barry K."/>
            <person name="Chen C."/>
            <person name="Wang M."/>
            <person name="Lipzen A."/>
            <person name="Daum C."/>
            <person name="Saski C.A."/>
            <person name="Payton A.C."/>
            <person name="Mcbreen J.C."/>
            <person name="Conrad R.E."/>
            <person name="Kollar L.M."/>
            <person name="Olsson S."/>
            <person name="Huttunen S."/>
            <person name="Landis J.B."/>
            <person name="Wickett N.J."/>
            <person name="Johnson M.G."/>
            <person name="Rensing S.A."/>
            <person name="Grimwood J."/>
            <person name="Schmutz J."/>
            <person name="Mcdaniel S.F."/>
        </authorList>
    </citation>
    <scope>NUCLEOTIDE SEQUENCE</scope>
    <source>
        <strain evidence="1">R40</strain>
    </source>
</reference>
<organism evidence="1 2">
    <name type="scientific">Ceratodon purpureus</name>
    <name type="common">Fire moss</name>
    <name type="synonym">Dicranum purpureum</name>
    <dbReference type="NCBI Taxonomy" id="3225"/>
    <lineage>
        <taxon>Eukaryota</taxon>
        <taxon>Viridiplantae</taxon>
        <taxon>Streptophyta</taxon>
        <taxon>Embryophyta</taxon>
        <taxon>Bryophyta</taxon>
        <taxon>Bryophytina</taxon>
        <taxon>Bryopsida</taxon>
        <taxon>Dicranidae</taxon>
        <taxon>Pseudoditrichales</taxon>
        <taxon>Ditrichaceae</taxon>
        <taxon>Ceratodon</taxon>
    </lineage>
</organism>
<dbReference type="Proteomes" id="UP000822688">
    <property type="component" value="Chromosome 5"/>
</dbReference>
<dbReference type="AlphaFoldDB" id="A0A8T0HY99"/>
<name>A0A8T0HY99_CERPU</name>
<accession>A0A8T0HY99</accession>
<evidence type="ECO:0000313" key="2">
    <source>
        <dbReference type="Proteomes" id="UP000822688"/>
    </source>
</evidence>
<proteinExistence type="predicted"/>
<dbReference type="EMBL" id="CM026425">
    <property type="protein sequence ID" value="KAG0575669.1"/>
    <property type="molecule type" value="Genomic_DNA"/>
</dbReference>
<keyword evidence="2" id="KW-1185">Reference proteome</keyword>